<evidence type="ECO:0000313" key="1">
    <source>
        <dbReference type="EMBL" id="KAJ1135800.1"/>
    </source>
</evidence>
<sequence>MKRYKGREDGGRSQTGLDCGCLIPKLWTTCQVSCFIPGAGSSHNLKTSSEIHKNVVRGPAEQRGPAGPKSTGASVAMCCALLNGGAWACQPIRRPEVRGWETDWGPFIGTCCAREVQHYARRAGHPLNCPRRLMMVSTYKVGDDRDGQRTYVGLAIGNTEGDLHG</sequence>
<gene>
    <name evidence="1" type="ORF">NDU88_002230</name>
</gene>
<proteinExistence type="predicted"/>
<comment type="caution">
    <text evidence="1">The sequence shown here is derived from an EMBL/GenBank/DDBJ whole genome shotgun (WGS) entry which is preliminary data.</text>
</comment>
<evidence type="ECO:0000313" key="2">
    <source>
        <dbReference type="Proteomes" id="UP001066276"/>
    </source>
</evidence>
<dbReference type="Proteomes" id="UP001066276">
    <property type="component" value="Chromosome 6"/>
</dbReference>
<accession>A0AAV7QCB4</accession>
<dbReference type="AlphaFoldDB" id="A0AAV7QCB4"/>
<keyword evidence="2" id="KW-1185">Reference proteome</keyword>
<organism evidence="1 2">
    <name type="scientific">Pleurodeles waltl</name>
    <name type="common">Iberian ribbed newt</name>
    <dbReference type="NCBI Taxonomy" id="8319"/>
    <lineage>
        <taxon>Eukaryota</taxon>
        <taxon>Metazoa</taxon>
        <taxon>Chordata</taxon>
        <taxon>Craniata</taxon>
        <taxon>Vertebrata</taxon>
        <taxon>Euteleostomi</taxon>
        <taxon>Amphibia</taxon>
        <taxon>Batrachia</taxon>
        <taxon>Caudata</taxon>
        <taxon>Salamandroidea</taxon>
        <taxon>Salamandridae</taxon>
        <taxon>Pleurodelinae</taxon>
        <taxon>Pleurodeles</taxon>
    </lineage>
</organism>
<reference evidence="1" key="1">
    <citation type="journal article" date="2022" name="bioRxiv">
        <title>Sequencing and chromosome-scale assembly of the giantPleurodeles waltlgenome.</title>
        <authorList>
            <person name="Brown T."/>
            <person name="Elewa A."/>
            <person name="Iarovenko S."/>
            <person name="Subramanian E."/>
            <person name="Araus A.J."/>
            <person name="Petzold A."/>
            <person name="Susuki M."/>
            <person name="Suzuki K.-i.T."/>
            <person name="Hayashi T."/>
            <person name="Toyoda A."/>
            <person name="Oliveira C."/>
            <person name="Osipova E."/>
            <person name="Leigh N.D."/>
            <person name="Simon A."/>
            <person name="Yun M.H."/>
        </authorList>
    </citation>
    <scope>NUCLEOTIDE SEQUENCE</scope>
    <source>
        <strain evidence="1">20211129_DDA</strain>
        <tissue evidence="1">Liver</tissue>
    </source>
</reference>
<dbReference type="EMBL" id="JANPWB010000010">
    <property type="protein sequence ID" value="KAJ1135800.1"/>
    <property type="molecule type" value="Genomic_DNA"/>
</dbReference>
<protein>
    <submittedName>
        <fullName evidence="1">Uncharacterized protein</fullName>
    </submittedName>
</protein>
<name>A0AAV7QCB4_PLEWA</name>